<sequence length="198" mass="21823">MSIHVPVLSSQYSTYSSLSGAVSQPGHTFQSTFRRWLPQTAYVPVSKWRNATAASNLHLAPVAFDVIGYSKQGIMMRDLSTRNISAIGQLLAGANDAVMASTGLKQITLRIMWPGYTHVDWSRVIDLIAPTGPITRAQLALLIAQNFARFMEIARTQSPTAAEYVIAPGAIQYEHLVLVGLHNVFEDVWQADIAIDRR</sequence>
<evidence type="ECO:0000313" key="1">
    <source>
        <dbReference type="EMBL" id="TFK24498.1"/>
    </source>
</evidence>
<keyword evidence="2" id="KW-1185">Reference proteome</keyword>
<reference evidence="1 2" key="1">
    <citation type="journal article" date="2019" name="Nat. Ecol. Evol.">
        <title>Megaphylogeny resolves global patterns of mushroom evolution.</title>
        <authorList>
            <person name="Varga T."/>
            <person name="Krizsan K."/>
            <person name="Foldi C."/>
            <person name="Dima B."/>
            <person name="Sanchez-Garcia M."/>
            <person name="Sanchez-Ramirez S."/>
            <person name="Szollosi G.J."/>
            <person name="Szarkandi J.G."/>
            <person name="Papp V."/>
            <person name="Albert L."/>
            <person name="Andreopoulos W."/>
            <person name="Angelini C."/>
            <person name="Antonin V."/>
            <person name="Barry K.W."/>
            <person name="Bougher N.L."/>
            <person name="Buchanan P."/>
            <person name="Buyck B."/>
            <person name="Bense V."/>
            <person name="Catcheside P."/>
            <person name="Chovatia M."/>
            <person name="Cooper J."/>
            <person name="Damon W."/>
            <person name="Desjardin D."/>
            <person name="Finy P."/>
            <person name="Geml J."/>
            <person name="Haridas S."/>
            <person name="Hughes K."/>
            <person name="Justo A."/>
            <person name="Karasinski D."/>
            <person name="Kautmanova I."/>
            <person name="Kiss B."/>
            <person name="Kocsube S."/>
            <person name="Kotiranta H."/>
            <person name="LaButti K.M."/>
            <person name="Lechner B.E."/>
            <person name="Liimatainen K."/>
            <person name="Lipzen A."/>
            <person name="Lukacs Z."/>
            <person name="Mihaltcheva S."/>
            <person name="Morgado L.N."/>
            <person name="Niskanen T."/>
            <person name="Noordeloos M.E."/>
            <person name="Ohm R.A."/>
            <person name="Ortiz-Santana B."/>
            <person name="Ovrebo C."/>
            <person name="Racz N."/>
            <person name="Riley R."/>
            <person name="Savchenko A."/>
            <person name="Shiryaev A."/>
            <person name="Soop K."/>
            <person name="Spirin V."/>
            <person name="Szebenyi C."/>
            <person name="Tomsovsky M."/>
            <person name="Tulloss R.E."/>
            <person name="Uehling J."/>
            <person name="Grigoriev I.V."/>
            <person name="Vagvolgyi C."/>
            <person name="Papp T."/>
            <person name="Martin F.M."/>
            <person name="Miettinen O."/>
            <person name="Hibbett D.S."/>
            <person name="Nagy L.G."/>
        </authorList>
    </citation>
    <scope>NUCLEOTIDE SEQUENCE [LARGE SCALE GENOMIC DNA]</scope>
    <source>
        <strain evidence="1 2">CBS 121175</strain>
    </source>
</reference>
<evidence type="ECO:0000313" key="2">
    <source>
        <dbReference type="Proteomes" id="UP000307440"/>
    </source>
</evidence>
<gene>
    <name evidence="1" type="ORF">FA15DRAFT_680663</name>
</gene>
<dbReference type="OrthoDB" id="2662268at2759"/>
<protein>
    <submittedName>
        <fullName evidence="1">Uncharacterized protein</fullName>
    </submittedName>
</protein>
<proteinExistence type="predicted"/>
<organism evidence="1 2">
    <name type="scientific">Coprinopsis marcescibilis</name>
    <name type="common">Agaric fungus</name>
    <name type="synonym">Psathyrella marcescibilis</name>
    <dbReference type="NCBI Taxonomy" id="230819"/>
    <lineage>
        <taxon>Eukaryota</taxon>
        <taxon>Fungi</taxon>
        <taxon>Dikarya</taxon>
        <taxon>Basidiomycota</taxon>
        <taxon>Agaricomycotina</taxon>
        <taxon>Agaricomycetes</taxon>
        <taxon>Agaricomycetidae</taxon>
        <taxon>Agaricales</taxon>
        <taxon>Agaricineae</taxon>
        <taxon>Psathyrellaceae</taxon>
        <taxon>Coprinopsis</taxon>
    </lineage>
</organism>
<dbReference type="EMBL" id="ML210199">
    <property type="protein sequence ID" value="TFK24498.1"/>
    <property type="molecule type" value="Genomic_DNA"/>
</dbReference>
<name>A0A5C3L8E1_COPMA</name>
<accession>A0A5C3L8E1</accession>
<dbReference type="AlphaFoldDB" id="A0A5C3L8E1"/>
<dbReference type="Proteomes" id="UP000307440">
    <property type="component" value="Unassembled WGS sequence"/>
</dbReference>